<gene>
    <name evidence="3" type="ORF">B193_0931</name>
</gene>
<keyword evidence="1" id="KW-0597">Phosphoprotein</keyword>
<dbReference type="EMBL" id="ALAO01000077">
    <property type="protein sequence ID" value="EKO40339.1"/>
    <property type="molecule type" value="Genomic_DNA"/>
</dbReference>
<accession>K6GGU0</accession>
<sequence>MNTEQPLLDLDKLRERFDNDEELLAEIFAVFASEAPGRRSGMEAALAGGNLPNLAGMAHSLKGVAATMFAEPLRQAAYALELAARSGDATTTAAALPVVLERLAAVVACLPA</sequence>
<feature type="domain" description="HPt" evidence="2">
    <location>
        <begin position="20"/>
        <end position="112"/>
    </location>
</feature>
<evidence type="ECO:0000313" key="3">
    <source>
        <dbReference type="EMBL" id="EKO40339.1"/>
    </source>
</evidence>
<dbReference type="PATRIC" id="fig|1206767.3.peg.892"/>
<dbReference type="PROSITE" id="PS50894">
    <property type="entry name" value="HPT"/>
    <property type="match status" value="1"/>
</dbReference>
<evidence type="ECO:0000259" key="2">
    <source>
        <dbReference type="PROSITE" id="PS50894"/>
    </source>
</evidence>
<dbReference type="InterPro" id="IPR036641">
    <property type="entry name" value="HPT_dom_sf"/>
</dbReference>
<proteinExistence type="predicted"/>
<dbReference type="Gene3D" id="1.20.120.160">
    <property type="entry name" value="HPT domain"/>
    <property type="match status" value="1"/>
</dbReference>
<dbReference type="Pfam" id="PF01627">
    <property type="entry name" value="Hpt"/>
    <property type="match status" value="1"/>
</dbReference>
<comment type="caution">
    <text evidence="3">The sequence shown here is derived from an EMBL/GenBank/DDBJ whole genome shotgun (WGS) entry which is preliminary data.</text>
</comment>
<dbReference type="Proteomes" id="UP000006272">
    <property type="component" value="Unassembled WGS sequence"/>
</dbReference>
<evidence type="ECO:0000313" key="4">
    <source>
        <dbReference type="Proteomes" id="UP000006272"/>
    </source>
</evidence>
<protein>
    <submittedName>
        <fullName evidence="3">HPt domain-containing protein</fullName>
    </submittedName>
</protein>
<dbReference type="GO" id="GO:0000160">
    <property type="term" value="P:phosphorelay signal transduction system"/>
    <property type="evidence" value="ECO:0007669"/>
    <property type="project" value="InterPro"/>
</dbReference>
<dbReference type="InterPro" id="IPR008207">
    <property type="entry name" value="Sig_transdc_His_kin_Hpt_dom"/>
</dbReference>
<evidence type="ECO:0000256" key="1">
    <source>
        <dbReference type="PROSITE-ProRule" id="PRU00110"/>
    </source>
</evidence>
<dbReference type="GO" id="GO:0004672">
    <property type="term" value="F:protein kinase activity"/>
    <property type="evidence" value="ECO:0007669"/>
    <property type="project" value="UniProtKB-ARBA"/>
</dbReference>
<reference evidence="3 4" key="1">
    <citation type="submission" date="2012-07" db="EMBL/GenBank/DDBJ databases">
        <title>Draft genome sequence of Desulfovibrio magneticus str. Maddingley MBC34 obtained from a metagenomic sequence of a methanogenic enrichment isolated from coal-seam formation water in Victoria, Australia.</title>
        <authorList>
            <person name="Greenfield P."/>
            <person name="Hendry P."/>
            <person name="Li D."/>
            <person name="Rosewarne C.P."/>
            <person name="Tran-Dinh N."/>
            <person name="Elbourne L.D.H."/>
            <person name="Paulsen I.T."/>
            <person name="Midgley D.J."/>
        </authorList>
    </citation>
    <scope>NUCLEOTIDE SEQUENCE [LARGE SCALE GENOMIC DNA]</scope>
    <source>
        <strain evidence="4">Maddingley MBC34</strain>
    </source>
</reference>
<organism evidence="3 4">
    <name type="scientific">Solidesulfovibrio magneticus str. Maddingley MBC34</name>
    <dbReference type="NCBI Taxonomy" id="1206767"/>
    <lineage>
        <taxon>Bacteria</taxon>
        <taxon>Pseudomonadati</taxon>
        <taxon>Thermodesulfobacteriota</taxon>
        <taxon>Desulfovibrionia</taxon>
        <taxon>Desulfovibrionales</taxon>
        <taxon>Desulfovibrionaceae</taxon>
        <taxon>Solidesulfovibrio</taxon>
    </lineage>
</organism>
<name>K6GGU0_9BACT</name>
<dbReference type="AlphaFoldDB" id="K6GGU0"/>
<feature type="modified residue" description="Phosphohistidine" evidence="1">
    <location>
        <position position="59"/>
    </location>
</feature>
<dbReference type="SUPFAM" id="SSF47226">
    <property type="entry name" value="Histidine-containing phosphotransfer domain, HPT domain"/>
    <property type="match status" value="1"/>
</dbReference>